<feature type="region of interest" description="Disordered" evidence="9">
    <location>
        <begin position="169"/>
        <end position="204"/>
    </location>
</feature>
<feature type="region of interest" description="Disordered" evidence="9">
    <location>
        <begin position="35"/>
        <end position="55"/>
    </location>
</feature>
<keyword evidence="6" id="KW-0732">Signal</keyword>
<dbReference type="InterPro" id="IPR051237">
    <property type="entry name" value="Ferric-chelate_Red/DefProt"/>
</dbReference>
<evidence type="ECO:0000256" key="1">
    <source>
        <dbReference type="ARBA" id="ARBA00004613"/>
    </source>
</evidence>
<proteinExistence type="inferred from homology"/>
<feature type="compositionally biased region" description="Low complexity" evidence="9">
    <location>
        <begin position="169"/>
        <end position="187"/>
    </location>
</feature>
<evidence type="ECO:0000256" key="5">
    <source>
        <dbReference type="ARBA" id="ARBA00022588"/>
    </source>
</evidence>
<accession>A0AAD9KLY9</accession>
<evidence type="ECO:0000256" key="2">
    <source>
        <dbReference type="ARBA" id="ARBA00008501"/>
    </source>
</evidence>
<keyword evidence="10" id="KW-1133">Transmembrane helix</keyword>
<comment type="caution">
    <text evidence="12">The sequence shown here is derived from an EMBL/GenBank/DDBJ whole genome shotgun (WGS) entry which is preliminary data.</text>
</comment>
<dbReference type="GO" id="GO:0016020">
    <property type="term" value="C:membrane"/>
    <property type="evidence" value="ECO:0007669"/>
    <property type="project" value="TreeGrafter"/>
</dbReference>
<dbReference type="CDD" id="cd08544">
    <property type="entry name" value="Reeler"/>
    <property type="match status" value="1"/>
</dbReference>
<dbReference type="GO" id="GO:0045087">
    <property type="term" value="P:innate immune response"/>
    <property type="evidence" value="ECO:0007669"/>
    <property type="project" value="UniProtKB-KW"/>
</dbReference>
<keyword evidence="7" id="KW-0391">Immunity</keyword>
<dbReference type="Pfam" id="PF02014">
    <property type="entry name" value="Reeler"/>
    <property type="match status" value="1"/>
</dbReference>
<dbReference type="Gene3D" id="2.60.40.4060">
    <property type="entry name" value="Reeler domain"/>
    <property type="match status" value="1"/>
</dbReference>
<keyword evidence="8" id="KW-0044">Antibiotic</keyword>
<dbReference type="InterPro" id="IPR002861">
    <property type="entry name" value="Reeler_dom"/>
</dbReference>
<evidence type="ECO:0000256" key="10">
    <source>
        <dbReference type="SAM" id="Phobius"/>
    </source>
</evidence>
<protein>
    <recommendedName>
        <fullName evidence="11">Reelin domain-containing protein</fullName>
    </recommendedName>
</protein>
<keyword evidence="10" id="KW-0812">Transmembrane</keyword>
<feature type="transmembrane region" description="Helical" evidence="10">
    <location>
        <begin position="12"/>
        <end position="32"/>
    </location>
</feature>
<reference evidence="12" key="1">
    <citation type="journal article" date="2023" name="Mol. Biol. Evol.">
        <title>Third-Generation Sequencing Reveals the Adaptive Role of the Epigenome in Three Deep-Sea Polychaetes.</title>
        <authorList>
            <person name="Perez M."/>
            <person name="Aroh O."/>
            <person name="Sun Y."/>
            <person name="Lan Y."/>
            <person name="Juniper S.K."/>
            <person name="Young C.R."/>
            <person name="Angers B."/>
            <person name="Qian P.Y."/>
        </authorList>
    </citation>
    <scope>NUCLEOTIDE SEQUENCE</scope>
    <source>
        <strain evidence="12">R07B-5</strain>
    </source>
</reference>
<dbReference type="GO" id="GO:0042742">
    <property type="term" value="P:defense response to bacterium"/>
    <property type="evidence" value="ECO:0007669"/>
    <property type="project" value="UniProtKB-KW"/>
</dbReference>
<gene>
    <name evidence="12" type="ORF">NP493_848g02033</name>
</gene>
<evidence type="ECO:0000256" key="3">
    <source>
        <dbReference type="ARBA" id="ARBA00022525"/>
    </source>
</evidence>
<feature type="domain" description="Reelin" evidence="11">
    <location>
        <begin position="40"/>
        <end position="158"/>
    </location>
</feature>
<comment type="similarity">
    <text evidence="2">Belongs to the insect defense protein family.</text>
</comment>
<evidence type="ECO:0000313" key="13">
    <source>
        <dbReference type="Proteomes" id="UP001209878"/>
    </source>
</evidence>
<evidence type="ECO:0000256" key="7">
    <source>
        <dbReference type="ARBA" id="ARBA00022859"/>
    </source>
</evidence>
<evidence type="ECO:0000256" key="8">
    <source>
        <dbReference type="ARBA" id="ARBA00023022"/>
    </source>
</evidence>
<comment type="subcellular location">
    <subcellularLocation>
        <location evidence="1">Secreted</location>
    </subcellularLocation>
</comment>
<dbReference type="InterPro" id="IPR042307">
    <property type="entry name" value="Reeler_sf"/>
</dbReference>
<name>A0AAD9KLY9_RIDPI</name>
<organism evidence="12 13">
    <name type="scientific">Ridgeia piscesae</name>
    <name type="common">Tubeworm</name>
    <dbReference type="NCBI Taxonomy" id="27915"/>
    <lineage>
        <taxon>Eukaryota</taxon>
        <taxon>Metazoa</taxon>
        <taxon>Spiralia</taxon>
        <taxon>Lophotrochozoa</taxon>
        <taxon>Annelida</taxon>
        <taxon>Polychaeta</taxon>
        <taxon>Sedentaria</taxon>
        <taxon>Canalipalpata</taxon>
        <taxon>Sabellida</taxon>
        <taxon>Siboglinidae</taxon>
        <taxon>Ridgeia</taxon>
    </lineage>
</organism>
<evidence type="ECO:0000313" key="12">
    <source>
        <dbReference type="EMBL" id="KAK2173806.1"/>
    </source>
</evidence>
<evidence type="ECO:0000256" key="9">
    <source>
        <dbReference type="SAM" id="MobiDB-lite"/>
    </source>
</evidence>
<dbReference type="EMBL" id="JAODUO010000848">
    <property type="protein sequence ID" value="KAK2173806.1"/>
    <property type="molecule type" value="Genomic_DNA"/>
</dbReference>
<evidence type="ECO:0000259" key="11">
    <source>
        <dbReference type="Pfam" id="PF02014"/>
    </source>
</evidence>
<evidence type="ECO:0000256" key="6">
    <source>
        <dbReference type="ARBA" id="ARBA00022729"/>
    </source>
</evidence>
<dbReference type="PANTHER" id="PTHR45828">
    <property type="entry name" value="CYTOCHROME B561/FERRIC REDUCTASE TRANSMEMBRANE"/>
    <property type="match status" value="1"/>
</dbReference>
<dbReference type="Proteomes" id="UP001209878">
    <property type="component" value="Unassembled WGS sequence"/>
</dbReference>
<sequence length="204" mass="21701">MVVTRSGRSRTMYGLCVLVILWTLNGLVGGYGKGSPESSCKNLEPEHFGGKAQTGESPYSIDVVDATSDGRTKVRISGADVMGFVVHARDDHDTVVGSFSDLPPLTATITCRTEADTWSHSDTSLKTNPQAQWAPPPHFTGTVHFRGSVLRDELTYWVDLTAKHVVGSATGNTETGTTTDTATGDNSQHNVDGDVATTTAGNRC</sequence>
<keyword evidence="13" id="KW-1185">Reference proteome</keyword>
<keyword evidence="10" id="KW-0472">Membrane</keyword>
<keyword evidence="3" id="KW-0964">Secreted</keyword>
<keyword evidence="4" id="KW-0929">Antimicrobial</keyword>
<keyword evidence="5" id="KW-0399">Innate immunity</keyword>
<evidence type="ECO:0000256" key="4">
    <source>
        <dbReference type="ARBA" id="ARBA00022529"/>
    </source>
</evidence>
<dbReference type="GO" id="GO:0005576">
    <property type="term" value="C:extracellular region"/>
    <property type="evidence" value="ECO:0007669"/>
    <property type="project" value="UniProtKB-SubCell"/>
</dbReference>
<dbReference type="AlphaFoldDB" id="A0AAD9KLY9"/>
<dbReference type="PANTHER" id="PTHR45828:SF9">
    <property type="entry name" value="CELL WALL INTEGRITY AND STRESS RESPONSE COMPONENT 4-LIKE-RELATED"/>
    <property type="match status" value="1"/>
</dbReference>